<accession>A0A6N4SQ20</accession>
<reference evidence="4 5" key="1">
    <citation type="journal article" date="2007" name="Appl. Environ. Microbiol.">
        <title>Genome sequence of the cellulolytic gliding bacterium Cytophaga hutchinsonii.</title>
        <authorList>
            <person name="Xie G."/>
            <person name="Bruce D.C."/>
            <person name="Challacombe J.F."/>
            <person name="Chertkov O."/>
            <person name="Detter J.C."/>
            <person name="Gilna P."/>
            <person name="Han C.S."/>
            <person name="Lucas S."/>
            <person name="Misra M."/>
            <person name="Myers G.L."/>
            <person name="Richardson P."/>
            <person name="Tapia R."/>
            <person name="Thayer N."/>
            <person name="Thompson L.S."/>
            <person name="Brettin T.S."/>
            <person name="Henrissat B."/>
            <person name="Wilson D.B."/>
            <person name="McBride M.J."/>
        </authorList>
    </citation>
    <scope>NUCLEOTIDE SEQUENCE [LARGE SCALE GENOMIC DNA]</scope>
    <source>
        <strain evidence="5">ATCC 33406 / DSM 1761 / CIP 103989 / NBRC 15051 / NCIMB 9469 / D465</strain>
    </source>
</reference>
<organism evidence="4 5">
    <name type="scientific">Cytophaga hutchinsonii (strain ATCC 33406 / DSM 1761 / CIP 103989 / NBRC 15051 / NCIMB 9469 / D465)</name>
    <dbReference type="NCBI Taxonomy" id="269798"/>
    <lineage>
        <taxon>Bacteria</taxon>
        <taxon>Pseudomonadati</taxon>
        <taxon>Bacteroidota</taxon>
        <taxon>Cytophagia</taxon>
        <taxon>Cytophagales</taxon>
        <taxon>Cytophagaceae</taxon>
        <taxon>Cytophaga</taxon>
    </lineage>
</organism>
<feature type="region of interest" description="Disordered" evidence="1">
    <location>
        <begin position="37"/>
        <end position="60"/>
    </location>
</feature>
<evidence type="ECO:0000313" key="4">
    <source>
        <dbReference type="EMBL" id="ABG58381.1"/>
    </source>
</evidence>
<keyword evidence="5" id="KW-1185">Reference proteome</keyword>
<dbReference type="InterPro" id="IPR036116">
    <property type="entry name" value="FN3_sf"/>
</dbReference>
<feature type="chain" id="PRO_5026723358" description="Secretion system C-terminal sorting domain-containing protein" evidence="2">
    <location>
        <begin position="18"/>
        <end position="425"/>
    </location>
</feature>
<name>A0A6N4SQ20_CYTH3</name>
<gene>
    <name evidence="4" type="ordered locus">CHU_1105</name>
</gene>
<dbReference type="OrthoDB" id="918646at2"/>
<protein>
    <recommendedName>
        <fullName evidence="3">Secretion system C-terminal sorting domain-containing protein</fullName>
    </recommendedName>
</protein>
<dbReference type="KEGG" id="chu:CHU_1105"/>
<evidence type="ECO:0000256" key="1">
    <source>
        <dbReference type="SAM" id="MobiDB-lite"/>
    </source>
</evidence>
<dbReference type="RefSeq" id="WP_011584496.1">
    <property type="nucleotide sequence ID" value="NC_008255.1"/>
</dbReference>
<dbReference type="InterPro" id="IPR026444">
    <property type="entry name" value="Secre_tail"/>
</dbReference>
<keyword evidence="2" id="KW-0732">Signal</keyword>
<evidence type="ECO:0000313" key="5">
    <source>
        <dbReference type="Proteomes" id="UP000001822"/>
    </source>
</evidence>
<dbReference type="Proteomes" id="UP000001822">
    <property type="component" value="Chromosome"/>
</dbReference>
<dbReference type="NCBIfam" id="TIGR04183">
    <property type="entry name" value="Por_Secre_tail"/>
    <property type="match status" value="1"/>
</dbReference>
<dbReference type="Pfam" id="PF18962">
    <property type="entry name" value="Por_Secre_tail"/>
    <property type="match status" value="1"/>
</dbReference>
<feature type="signal peptide" evidence="2">
    <location>
        <begin position="1"/>
        <end position="17"/>
    </location>
</feature>
<dbReference type="SUPFAM" id="SSF49265">
    <property type="entry name" value="Fibronectin type III"/>
    <property type="match status" value="1"/>
</dbReference>
<evidence type="ECO:0000259" key="3">
    <source>
        <dbReference type="Pfam" id="PF18962"/>
    </source>
</evidence>
<proteinExistence type="predicted"/>
<dbReference type="EMBL" id="CP000383">
    <property type="protein sequence ID" value="ABG58381.1"/>
    <property type="molecule type" value="Genomic_DNA"/>
</dbReference>
<evidence type="ECO:0000256" key="2">
    <source>
        <dbReference type="SAM" id="SignalP"/>
    </source>
</evidence>
<feature type="domain" description="Secretion system C-terminal sorting" evidence="3">
    <location>
        <begin position="352"/>
        <end position="422"/>
    </location>
</feature>
<sequence length="425" mass="44507">MKKFYVFLLAAAMTATANGQSQTRVLEFNATTDLTDKFNDDGSPEFTNEASGGIGNSGSINVPDGSSDLWTTKEGYSVSGVGDKYVVEAFFKVAANSGYGGVGLAVNSQNENNSPGYAAQGLGVTFHGGGGSFHSNAESFTLDWYSQSGDLVLGNWYKLVFTVESVDADTYDLNMKVYNADSDGNVGTIFTEQSEDGVVNADIGGASTLHTYFSSNGSRMQTIDNYKITLEGGISIIEEGAPVVITADVNMVESSAASSGGNVLSENGAAVIARGVCWSTTSMPTIEDNKTEDGTGAGAFTSALTGLSASTTYYLRAYAINESGTSYGSEISFTTAPVTTGVVKNNAGVIQVFPNPTNKEVVLTLSSAPATVQVNVMEANGRVVSRKEFNATANLDIEIDGIAGMYFVEVTTSDNKSSMIKIIKQ</sequence>
<dbReference type="AlphaFoldDB" id="A0A6N4SQ20"/>